<dbReference type="GO" id="GO:0071333">
    <property type="term" value="P:cellular response to glucose stimulus"/>
    <property type="evidence" value="ECO:0007669"/>
    <property type="project" value="EnsemblMetazoa"/>
</dbReference>
<protein>
    <recommendedName>
        <fullName evidence="8">Insulin-like domain-containing protein</fullName>
    </recommendedName>
</protein>
<accession>B4N493</accession>
<dbReference type="GO" id="GO:0030431">
    <property type="term" value="P:sleep"/>
    <property type="evidence" value="ECO:0007669"/>
    <property type="project" value="EnsemblMetazoa"/>
</dbReference>
<dbReference type="PANTHER" id="PTHR13647">
    <property type="entry name" value="INSULIN-LIKE PEPTIDE 2-RELATED"/>
    <property type="match status" value="1"/>
</dbReference>
<sequence>MTKAIPFSSLAFVLLGLCTVLAFIANASASSNAVLSNENVVLCSARLNEMMSMVCREFNSIIPGKRSSSNIDIDPLDPLQFIEEKESSGSSLSASSSEFLPYPLNTGRYYQEGFNSLAALRRRQRREGIVDRCCKQSCPVSYLNEYCSISM</sequence>
<dbReference type="HOGENOM" id="CLU_125164_0_0_1"/>
<dbReference type="AlphaFoldDB" id="B4N493"/>
<gene>
    <name evidence="9" type="primary">Dwil\GK10990</name>
    <name evidence="9" type="ORF">Dwil_GK10990</name>
</gene>
<dbReference type="GO" id="GO:0030536">
    <property type="term" value="P:larval feeding behavior"/>
    <property type="evidence" value="ECO:0007669"/>
    <property type="project" value="EnsemblMetazoa"/>
</dbReference>
<evidence type="ECO:0000256" key="2">
    <source>
        <dbReference type="ARBA" id="ARBA00011207"/>
    </source>
</evidence>
<dbReference type="PROSITE" id="PS00262">
    <property type="entry name" value="INSULIN"/>
    <property type="match status" value="1"/>
</dbReference>
<dbReference type="GO" id="GO:0030307">
    <property type="term" value="P:positive regulation of cell growth"/>
    <property type="evidence" value="ECO:0007669"/>
    <property type="project" value="EnsemblMetazoa"/>
</dbReference>
<dbReference type="GO" id="GO:1990928">
    <property type="term" value="P:response to amino acid starvation"/>
    <property type="evidence" value="ECO:0007669"/>
    <property type="project" value="EnsemblMetazoa"/>
</dbReference>
<dbReference type="GO" id="GO:0061964">
    <property type="term" value="P:negative regulation of entry into reproductive diapause"/>
    <property type="evidence" value="ECO:0007669"/>
    <property type="project" value="EnsemblMetazoa"/>
</dbReference>
<dbReference type="PRINTS" id="PR00276">
    <property type="entry name" value="INSULINFAMLY"/>
</dbReference>
<keyword evidence="3" id="KW-0165">Cleavage on pair of basic residues</keyword>
<dbReference type="InterPro" id="IPR022353">
    <property type="entry name" value="Insulin_CS"/>
</dbReference>
<dbReference type="KEGG" id="dwi:6645318"/>
<dbReference type="Pfam" id="PF00049">
    <property type="entry name" value="Insulin"/>
    <property type="match status" value="1"/>
</dbReference>
<feature type="signal peptide" evidence="7">
    <location>
        <begin position="1"/>
        <end position="29"/>
    </location>
</feature>
<dbReference type="OrthoDB" id="10019596at2759"/>
<comment type="subcellular location">
    <subcellularLocation>
        <location evidence="6">Secreted</location>
    </subcellularLocation>
</comment>
<evidence type="ECO:0000313" key="10">
    <source>
        <dbReference type="Proteomes" id="UP000007798"/>
    </source>
</evidence>
<reference evidence="9 10" key="1">
    <citation type="journal article" date="2007" name="Nature">
        <title>Evolution of genes and genomes on the Drosophila phylogeny.</title>
        <authorList>
            <consortium name="Drosophila 12 Genomes Consortium"/>
            <person name="Clark A.G."/>
            <person name="Eisen M.B."/>
            <person name="Smith D.R."/>
            <person name="Bergman C.M."/>
            <person name="Oliver B."/>
            <person name="Markow T.A."/>
            <person name="Kaufman T.C."/>
            <person name="Kellis M."/>
            <person name="Gelbart W."/>
            <person name="Iyer V.N."/>
            <person name="Pollard D.A."/>
            <person name="Sackton T.B."/>
            <person name="Larracuente A.M."/>
            <person name="Singh N.D."/>
            <person name="Abad J.P."/>
            <person name="Abt D.N."/>
            <person name="Adryan B."/>
            <person name="Aguade M."/>
            <person name="Akashi H."/>
            <person name="Anderson W.W."/>
            <person name="Aquadro C.F."/>
            <person name="Ardell D.H."/>
            <person name="Arguello R."/>
            <person name="Artieri C.G."/>
            <person name="Barbash D.A."/>
            <person name="Barker D."/>
            <person name="Barsanti P."/>
            <person name="Batterham P."/>
            <person name="Batzoglou S."/>
            <person name="Begun D."/>
            <person name="Bhutkar A."/>
            <person name="Blanco E."/>
            <person name="Bosak S.A."/>
            <person name="Bradley R.K."/>
            <person name="Brand A.D."/>
            <person name="Brent M.R."/>
            <person name="Brooks A.N."/>
            <person name="Brown R.H."/>
            <person name="Butlin R.K."/>
            <person name="Caggese C."/>
            <person name="Calvi B.R."/>
            <person name="Bernardo de Carvalho A."/>
            <person name="Caspi A."/>
            <person name="Castrezana S."/>
            <person name="Celniker S.E."/>
            <person name="Chang J.L."/>
            <person name="Chapple C."/>
            <person name="Chatterji S."/>
            <person name="Chinwalla A."/>
            <person name="Civetta A."/>
            <person name="Clifton S.W."/>
            <person name="Comeron J.M."/>
            <person name="Costello J.C."/>
            <person name="Coyne J.A."/>
            <person name="Daub J."/>
            <person name="David R.G."/>
            <person name="Delcher A.L."/>
            <person name="Delehaunty K."/>
            <person name="Do C.B."/>
            <person name="Ebling H."/>
            <person name="Edwards K."/>
            <person name="Eickbush T."/>
            <person name="Evans J.D."/>
            <person name="Filipski A."/>
            <person name="Findeiss S."/>
            <person name="Freyhult E."/>
            <person name="Fulton L."/>
            <person name="Fulton R."/>
            <person name="Garcia A.C."/>
            <person name="Gardiner A."/>
            <person name="Garfield D.A."/>
            <person name="Garvin B.E."/>
            <person name="Gibson G."/>
            <person name="Gilbert D."/>
            <person name="Gnerre S."/>
            <person name="Godfrey J."/>
            <person name="Good R."/>
            <person name="Gotea V."/>
            <person name="Gravely B."/>
            <person name="Greenberg A.J."/>
            <person name="Griffiths-Jones S."/>
            <person name="Gross S."/>
            <person name="Guigo R."/>
            <person name="Gustafson E.A."/>
            <person name="Haerty W."/>
            <person name="Hahn M.W."/>
            <person name="Halligan D.L."/>
            <person name="Halpern A.L."/>
            <person name="Halter G.M."/>
            <person name="Han M.V."/>
            <person name="Heger A."/>
            <person name="Hillier L."/>
            <person name="Hinrichs A.S."/>
            <person name="Holmes I."/>
            <person name="Hoskins R.A."/>
            <person name="Hubisz M.J."/>
            <person name="Hultmark D."/>
            <person name="Huntley M.A."/>
            <person name="Jaffe D.B."/>
            <person name="Jagadeeshan S."/>
            <person name="Jeck W.R."/>
            <person name="Johnson J."/>
            <person name="Jones C.D."/>
            <person name="Jordan W.C."/>
            <person name="Karpen G.H."/>
            <person name="Kataoka E."/>
            <person name="Keightley P.D."/>
            <person name="Kheradpour P."/>
            <person name="Kirkness E.F."/>
            <person name="Koerich L.B."/>
            <person name="Kristiansen K."/>
            <person name="Kudrna D."/>
            <person name="Kulathinal R.J."/>
            <person name="Kumar S."/>
            <person name="Kwok R."/>
            <person name="Lander E."/>
            <person name="Langley C.H."/>
            <person name="Lapoint R."/>
            <person name="Lazzaro B.P."/>
            <person name="Lee S.J."/>
            <person name="Levesque L."/>
            <person name="Li R."/>
            <person name="Lin C.F."/>
            <person name="Lin M.F."/>
            <person name="Lindblad-Toh K."/>
            <person name="Llopart A."/>
            <person name="Long M."/>
            <person name="Low L."/>
            <person name="Lozovsky E."/>
            <person name="Lu J."/>
            <person name="Luo M."/>
            <person name="Machado C.A."/>
            <person name="Makalowski W."/>
            <person name="Marzo M."/>
            <person name="Matsuda M."/>
            <person name="Matzkin L."/>
            <person name="McAllister B."/>
            <person name="McBride C.S."/>
            <person name="McKernan B."/>
            <person name="McKernan K."/>
            <person name="Mendez-Lago M."/>
            <person name="Minx P."/>
            <person name="Mollenhauer M.U."/>
            <person name="Montooth K."/>
            <person name="Mount S.M."/>
            <person name="Mu X."/>
            <person name="Myers E."/>
            <person name="Negre B."/>
            <person name="Newfeld S."/>
            <person name="Nielsen R."/>
            <person name="Noor M.A."/>
            <person name="O'Grady P."/>
            <person name="Pachter L."/>
            <person name="Papaceit M."/>
            <person name="Parisi M.J."/>
            <person name="Parisi M."/>
            <person name="Parts L."/>
            <person name="Pedersen J.S."/>
            <person name="Pesole G."/>
            <person name="Phillippy A.M."/>
            <person name="Ponting C.P."/>
            <person name="Pop M."/>
            <person name="Porcelli D."/>
            <person name="Powell J.R."/>
            <person name="Prohaska S."/>
            <person name="Pruitt K."/>
            <person name="Puig M."/>
            <person name="Quesneville H."/>
            <person name="Ram K.R."/>
            <person name="Rand D."/>
            <person name="Rasmussen M.D."/>
            <person name="Reed L.K."/>
            <person name="Reenan R."/>
            <person name="Reily A."/>
            <person name="Remington K.A."/>
            <person name="Rieger T.T."/>
            <person name="Ritchie M.G."/>
            <person name="Robin C."/>
            <person name="Rogers Y.H."/>
            <person name="Rohde C."/>
            <person name="Rozas J."/>
            <person name="Rubenfield M.J."/>
            <person name="Ruiz A."/>
            <person name="Russo S."/>
            <person name="Salzberg S.L."/>
            <person name="Sanchez-Gracia A."/>
            <person name="Saranga D.J."/>
            <person name="Sato H."/>
            <person name="Schaeffer S.W."/>
            <person name="Schatz M.C."/>
            <person name="Schlenke T."/>
            <person name="Schwartz R."/>
            <person name="Segarra C."/>
            <person name="Singh R.S."/>
            <person name="Sirot L."/>
            <person name="Sirota M."/>
            <person name="Sisneros N.B."/>
            <person name="Smith C.D."/>
            <person name="Smith T.F."/>
            <person name="Spieth J."/>
            <person name="Stage D.E."/>
            <person name="Stark A."/>
            <person name="Stephan W."/>
            <person name="Strausberg R.L."/>
            <person name="Strempel S."/>
            <person name="Sturgill D."/>
            <person name="Sutton G."/>
            <person name="Sutton G.G."/>
            <person name="Tao W."/>
            <person name="Teichmann S."/>
            <person name="Tobari Y.N."/>
            <person name="Tomimura Y."/>
            <person name="Tsolas J.M."/>
            <person name="Valente V.L."/>
            <person name="Venter E."/>
            <person name="Venter J.C."/>
            <person name="Vicario S."/>
            <person name="Vieira F.G."/>
            <person name="Vilella A.J."/>
            <person name="Villasante A."/>
            <person name="Walenz B."/>
            <person name="Wang J."/>
            <person name="Wasserman M."/>
            <person name="Watts T."/>
            <person name="Wilson D."/>
            <person name="Wilson R.K."/>
            <person name="Wing R.A."/>
            <person name="Wolfner M.F."/>
            <person name="Wong A."/>
            <person name="Wong G.K."/>
            <person name="Wu C.I."/>
            <person name="Wu G."/>
            <person name="Yamamoto D."/>
            <person name="Yang H.P."/>
            <person name="Yang S.P."/>
            <person name="Yorke J.A."/>
            <person name="Yoshida K."/>
            <person name="Zdobnov E."/>
            <person name="Zhang P."/>
            <person name="Zhang Y."/>
            <person name="Zimin A.V."/>
            <person name="Baldwin J."/>
            <person name="Abdouelleil A."/>
            <person name="Abdulkadir J."/>
            <person name="Abebe A."/>
            <person name="Abera B."/>
            <person name="Abreu J."/>
            <person name="Acer S.C."/>
            <person name="Aftuck L."/>
            <person name="Alexander A."/>
            <person name="An P."/>
            <person name="Anderson E."/>
            <person name="Anderson S."/>
            <person name="Arachi H."/>
            <person name="Azer M."/>
            <person name="Bachantsang P."/>
            <person name="Barry A."/>
            <person name="Bayul T."/>
            <person name="Berlin A."/>
            <person name="Bessette D."/>
            <person name="Bloom T."/>
            <person name="Blye J."/>
            <person name="Boguslavskiy L."/>
            <person name="Bonnet C."/>
            <person name="Boukhgalter B."/>
            <person name="Bourzgui I."/>
            <person name="Brown A."/>
            <person name="Cahill P."/>
            <person name="Channer S."/>
            <person name="Cheshatsang Y."/>
            <person name="Chuda L."/>
            <person name="Citroen M."/>
            <person name="Collymore A."/>
            <person name="Cooke P."/>
            <person name="Costello M."/>
            <person name="D'Aco K."/>
            <person name="Daza R."/>
            <person name="De Haan G."/>
            <person name="DeGray S."/>
            <person name="DeMaso C."/>
            <person name="Dhargay N."/>
            <person name="Dooley K."/>
            <person name="Dooley E."/>
            <person name="Doricent M."/>
            <person name="Dorje P."/>
            <person name="Dorjee K."/>
            <person name="Dupes A."/>
            <person name="Elong R."/>
            <person name="Falk J."/>
            <person name="Farina A."/>
            <person name="Faro S."/>
            <person name="Ferguson D."/>
            <person name="Fisher S."/>
            <person name="Foley C.D."/>
            <person name="Franke A."/>
            <person name="Friedrich D."/>
            <person name="Gadbois L."/>
            <person name="Gearin G."/>
            <person name="Gearin C.R."/>
            <person name="Giannoukos G."/>
            <person name="Goode T."/>
            <person name="Graham J."/>
            <person name="Grandbois E."/>
            <person name="Grewal S."/>
            <person name="Gyaltsen K."/>
            <person name="Hafez N."/>
            <person name="Hagos B."/>
            <person name="Hall J."/>
            <person name="Henson C."/>
            <person name="Hollinger A."/>
            <person name="Honan T."/>
            <person name="Huard M.D."/>
            <person name="Hughes L."/>
            <person name="Hurhula B."/>
            <person name="Husby M.E."/>
            <person name="Kamat A."/>
            <person name="Kanga B."/>
            <person name="Kashin S."/>
            <person name="Khazanovich D."/>
            <person name="Kisner P."/>
            <person name="Lance K."/>
            <person name="Lara M."/>
            <person name="Lee W."/>
            <person name="Lennon N."/>
            <person name="Letendre F."/>
            <person name="LeVine R."/>
            <person name="Lipovsky A."/>
            <person name="Liu X."/>
            <person name="Liu J."/>
            <person name="Liu S."/>
            <person name="Lokyitsang T."/>
            <person name="Lokyitsang Y."/>
            <person name="Lubonja R."/>
            <person name="Lui A."/>
            <person name="MacDonald P."/>
            <person name="Magnisalis V."/>
            <person name="Maru K."/>
            <person name="Matthews C."/>
            <person name="McCusker W."/>
            <person name="McDonough S."/>
            <person name="Mehta T."/>
            <person name="Meldrim J."/>
            <person name="Meneus L."/>
            <person name="Mihai O."/>
            <person name="Mihalev A."/>
            <person name="Mihova T."/>
            <person name="Mittelman R."/>
            <person name="Mlenga V."/>
            <person name="Montmayeur A."/>
            <person name="Mulrain L."/>
            <person name="Navidi A."/>
            <person name="Naylor J."/>
            <person name="Negash T."/>
            <person name="Nguyen T."/>
            <person name="Nguyen N."/>
            <person name="Nicol R."/>
            <person name="Norbu C."/>
            <person name="Norbu N."/>
            <person name="Novod N."/>
            <person name="O'Neill B."/>
            <person name="Osman S."/>
            <person name="Markiewicz E."/>
            <person name="Oyono O.L."/>
            <person name="Patti C."/>
            <person name="Phunkhang P."/>
            <person name="Pierre F."/>
            <person name="Priest M."/>
            <person name="Raghuraman S."/>
            <person name="Rege F."/>
            <person name="Reyes R."/>
            <person name="Rise C."/>
            <person name="Rogov P."/>
            <person name="Ross K."/>
            <person name="Ryan E."/>
            <person name="Settipalli S."/>
            <person name="Shea T."/>
            <person name="Sherpa N."/>
            <person name="Shi L."/>
            <person name="Shih D."/>
            <person name="Sparrow T."/>
            <person name="Spaulding J."/>
            <person name="Stalker J."/>
            <person name="Stange-Thomann N."/>
            <person name="Stavropoulos S."/>
            <person name="Stone C."/>
            <person name="Strader C."/>
            <person name="Tesfaye S."/>
            <person name="Thomson T."/>
            <person name="Thoulutsang Y."/>
            <person name="Thoulutsang D."/>
            <person name="Topham K."/>
            <person name="Topping I."/>
            <person name="Tsamla T."/>
            <person name="Vassiliev H."/>
            <person name="Vo A."/>
            <person name="Wangchuk T."/>
            <person name="Wangdi T."/>
            <person name="Weiand M."/>
            <person name="Wilkinson J."/>
            <person name="Wilson A."/>
            <person name="Yadav S."/>
            <person name="Young G."/>
            <person name="Yu Q."/>
            <person name="Zembek L."/>
            <person name="Zhong D."/>
            <person name="Zimmer A."/>
            <person name="Zwirko Z."/>
            <person name="Jaffe D.B."/>
            <person name="Alvarez P."/>
            <person name="Brockman W."/>
            <person name="Butler J."/>
            <person name="Chin C."/>
            <person name="Gnerre S."/>
            <person name="Grabherr M."/>
            <person name="Kleber M."/>
            <person name="Mauceli E."/>
            <person name="MacCallum I."/>
        </authorList>
    </citation>
    <scope>NUCLEOTIDE SEQUENCE [LARGE SCALE GENOMIC DNA]</scope>
    <source>
        <strain evidence="10">Tucson 14030-0811.24</strain>
    </source>
</reference>
<dbReference type="GO" id="GO:0008286">
    <property type="term" value="P:insulin receptor signaling pathway"/>
    <property type="evidence" value="ECO:0007669"/>
    <property type="project" value="EnsemblMetazoa"/>
</dbReference>
<dbReference type="PANTHER" id="PTHR13647:SF4">
    <property type="entry name" value="INSULIN-LIKE PEPTIDE 1-RELATED"/>
    <property type="match status" value="1"/>
</dbReference>
<organism evidence="9 10">
    <name type="scientific">Drosophila willistoni</name>
    <name type="common">Fruit fly</name>
    <dbReference type="NCBI Taxonomy" id="7260"/>
    <lineage>
        <taxon>Eukaryota</taxon>
        <taxon>Metazoa</taxon>
        <taxon>Ecdysozoa</taxon>
        <taxon>Arthropoda</taxon>
        <taxon>Hexapoda</taxon>
        <taxon>Insecta</taxon>
        <taxon>Pterygota</taxon>
        <taxon>Neoptera</taxon>
        <taxon>Endopterygota</taxon>
        <taxon>Diptera</taxon>
        <taxon>Brachycera</taxon>
        <taxon>Muscomorpha</taxon>
        <taxon>Ephydroidea</taxon>
        <taxon>Drosophilidae</taxon>
        <taxon>Drosophila</taxon>
        <taxon>Sophophora</taxon>
    </lineage>
</organism>
<dbReference type="GO" id="GO:0008284">
    <property type="term" value="P:positive regulation of cell population proliferation"/>
    <property type="evidence" value="ECO:0007669"/>
    <property type="project" value="EnsemblMetazoa"/>
</dbReference>
<dbReference type="GO" id="GO:0008340">
    <property type="term" value="P:determination of adult lifespan"/>
    <property type="evidence" value="ECO:0007669"/>
    <property type="project" value="EnsemblMetazoa"/>
</dbReference>
<dbReference type="FunCoup" id="B4N493">
    <property type="interactions" value="273"/>
</dbReference>
<dbReference type="GO" id="GO:0045475">
    <property type="term" value="P:locomotor rhythm"/>
    <property type="evidence" value="ECO:0007669"/>
    <property type="project" value="EnsemblMetazoa"/>
</dbReference>
<dbReference type="GO" id="GO:0040009">
    <property type="term" value="P:regulation of growth rate"/>
    <property type="evidence" value="ECO:0007669"/>
    <property type="project" value="EnsemblMetazoa"/>
</dbReference>
<dbReference type="InterPro" id="IPR036438">
    <property type="entry name" value="Insulin-like_sf"/>
</dbReference>
<dbReference type="GO" id="GO:0045793">
    <property type="term" value="P:positive regulation of cell size"/>
    <property type="evidence" value="ECO:0007669"/>
    <property type="project" value="EnsemblMetazoa"/>
</dbReference>
<dbReference type="OMA" id="CKEFNSV"/>
<dbReference type="GO" id="GO:0060180">
    <property type="term" value="P:female mating behavior"/>
    <property type="evidence" value="ECO:0007669"/>
    <property type="project" value="EnsemblMetazoa"/>
</dbReference>
<dbReference type="STRING" id="7260.B4N493"/>
<dbReference type="SUPFAM" id="SSF56994">
    <property type="entry name" value="Insulin-like"/>
    <property type="match status" value="1"/>
</dbReference>
<dbReference type="GO" id="GO:0045818">
    <property type="term" value="P:negative regulation of glycogen catabolic process"/>
    <property type="evidence" value="ECO:0007669"/>
    <property type="project" value="EnsemblMetazoa"/>
</dbReference>
<keyword evidence="5" id="KW-1015">Disulfide bond</keyword>
<dbReference type="EMBL" id="CH964095">
    <property type="protein sequence ID" value="EDW78967.1"/>
    <property type="molecule type" value="Genomic_DNA"/>
</dbReference>
<evidence type="ECO:0000256" key="4">
    <source>
        <dbReference type="ARBA" id="ARBA00022729"/>
    </source>
</evidence>
<feature type="domain" description="Insulin-like" evidence="8">
    <location>
        <begin position="40"/>
        <end position="147"/>
    </location>
</feature>
<evidence type="ECO:0000259" key="8">
    <source>
        <dbReference type="SMART" id="SM00078"/>
    </source>
</evidence>
<dbReference type="Gene3D" id="1.10.100.10">
    <property type="entry name" value="Insulin-like"/>
    <property type="match status" value="1"/>
</dbReference>
<dbReference type="InterPro" id="IPR016179">
    <property type="entry name" value="Insulin-like"/>
</dbReference>
<proteinExistence type="inferred from homology"/>
<comment type="similarity">
    <text evidence="1 6">Belongs to the insulin family.</text>
</comment>
<dbReference type="Proteomes" id="UP000007798">
    <property type="component" value="Unassembled WGS sequence"/>
</dbReference>
<keyword evidence="6" id="KW-0964">Secreted</keyword>
<dbReference type="InterPro" id="IPR022352">
    <property type="entry name" value="Ins/IGF/rlx"/>
</dbReference>
<dbReference type="GO" id="GO:0060250">
    <property type="term" value="P:germ-line stem-cell niche homeostasis"/>
    <property type="evidence" value="ECO:0007669"/>
    <property type="project" value="EnsemblMetazoa"/>
</dbReference>
<feature type="chain" id="PRO_5002815633" description="Insulin-like domain-containing protein" evidence="7">
    <location>
        <begin position="30"/>
        <end position="151"/>
    </location>
</feature>
<dbReference type="GO" id="GO:0046622">
    <property type="term" value="P:positive regulation of organ growth"/>
    <property type="evidence" value="ECO:0007669"/>
    <property type="project" value="EnsemblMetazoa"/>
</dbReference>
<dbReference type="GO" id="GO:0005179">
    <property type="term" value="F:hormone activity"/>
    <property type="evidence" value="ECO:0007669"/>
    <property type="project" value="InterPro"/>
</dbReference>
<dbReference type="eggNOG" id="ENOG502T6SN">
    <property type="taxonomic scope" value="Eukaryota"/>
</dbReference>
<dbReference type="GO" id="GO:0032094">
    <property type="term" value="P:response to food"/>
    <property type="evidence" value="ECO:0007669"/>
    <property type="project" value="EnsemblMetazoa"/>
</dbReference>
<evidence type="ECO:0000256" key="7">
    <source>
        <dbReference type="SAM" id="SignalP"/>
    </source>
</evidence>
<keyword evidence="4 7" id="KW-0732">Signal</keyword>
<evidence type="ECO:0000256" key="1">
    <source>
        <dbReference type="ARBA" id="ARBA00009034"/>
    </source>
</evidence>
<dbReference type="GO" id="GO:0070328">
    <property type="term" value="P:triglyceride homeostasis"/>
    <property type="evidence" value="ECO:0007669"/>
    <property type="project" value="EnsemblMetazoa"/>
</dbReference>
<dbReference type="InParanoid" id="B4N493"/>
<dbReference type="GO" id="GO:0040018">
    <property type="term" value="P:positive regulation of multicellular organism growth"/>
    <property type="evidence" value="ECO:0007669"/>
    <property type="project" value="EnsemblMetazoa"/>
</dbReference>
<evidence type="ECO:0000256" key="6">
    <source>
        <dbReference type="RuleBase" id="RU000406"/>
    </source>
</evidence>
<dbReference type="GO" id="GO:0005615">
    <property type="term" value="C:extracellular space"/>
    <property type="evidence" value="ECO:0007669"/>
    <property type="project" value="EnsemblMetazoa"/>
</dbReference>
<dbReference type="PhylomeDB" id="B4N493"/>
<name>B4N493_DROWI</name>
<evidence type="ECO:0000256" key="5">
    <source>
        <dbReference type="ARBA" id="ARBA00023157"/>
    </source>
</evidence>
<dbReference type="GO" id="GO:2000252">
    <property type="term" value="P:negative regulation of feeding behavior"/>
    <property type="evidence" value="ECO:0007669"/>
    <property type="project" value="EnsemblMetazoa"/>
</dbReference>
<dbReference type="GO" id="GO:0005158">
    <property type="term" value="F:insulin receptor binding"/>
    <property type="evidence" value="ECO:0007669"/>
    <property type="project" value="EnsemblMetazoa"/>
</dbReference>
<dbReference type="SMART" id="SM00078">
    <property type="entry name" value="IlGF"/>
    <property type="match status" value="1"/>
</dbReference>
<evidence type="ECO:0000256" key="3">
    <source>
        <dbReference type="ARBA" id="ARBA00022685"/>
    </source>
</evidence>
<comment type="subunit">
    <text evidence="2">Heterodimer of a B chain and an A chain linked by two disulfide bonds.</text>
</comment>
<keyword evidence="10" id="KW-1185">Reference proteome</keyword>
<evidence type="ECO:0000313" key="9">
    <source>
        <dbReference type="EMBL" id="EDW78967.1"/>
    </source>
</evidence>